<proteinExistence type="predicted"/>
<gene>
    <name evidence="2" type="ORF">DFQ01_13224</name>
</gene>
<keyword evidence="1" id="KW-0472">Membrane</keyword>
<sequence length="74" mass="8085">MTVVLSANPVLAYFSCSKPVTLVCGYVFITFSITNRYQSDKRGCDGTAPILTSVCLLRLAAKTKLQSVYDFLLA</sequence>
<feature type="transmembrane region" description="Helical" evidence="1">
    <location>
        <begin position="12"/>
        <end position="33"/>
    </location>
</feature>
<keyword evidence="1" id="KW-1133">Transmembrane helix</keyword>
<evidence type="ECO:0000256" key="1">
    <source>
        <dbReference type="SAM" id="Phobius"/>
    </source>
</evidence>
<evidence type="ECO:0000313" key="2">
    <source>
        <dbReference type="EMBL" id="PWV94306.1"/>
    </source>
</evidence>
<organism evidence="2 3">
    <name type="scientific">Paenibacillus cellulosilyticus</name>
    <dbReference type="NCBI Taxonomy" id="375489"/>
    <lineage>
        <taxon>Bacteria</taxon>
        <taxon>Bacillati</taxon>
        <taxon>Bacillota</taxon>
        <taxon>Bacilli</taxon>
        <taxon>Bacillales</taxon>
        <taxon>Paenibacillaceae</taxon>
        <taxon>Paenibacillus</taxon>
    </lineage>
</organism>
<evidence type="ECO:0000313" key="3">
    <source>
        <dbReference type="Proteomes" id="UP000246635"/>
    </source>
</evidence>
<comment type="caution">
    <text evidence="2">The sequence shown here is derived from an EMBL/GenBank/DDBJ whole genome shotgun (WGS) entry which is preliminary data.</text>
</comment>
<dbReference type="Proteomes" id="UP000246635">
    <property type="component" value="Unassembled WGS sequence"/>
</dbReference>
<keyword evidence="1" id="KW-0812">Transmembrane</keyword>
<name>A0A2V2YM64_9BACL</name>
<protein>
    <submittedName>
        <fullName evidence="2">Uncharacterized protein</fullName>
    </submittedName>
</protein>
<keyword evidence="3" id="KW-1185">Reference proteome</keyword>
<accession>A0A2V2YM64</accession>
<dbReference type="EMBL" id="QGTQ01000032">
    <property type="protein sequence ID" value="PWV94306.1"/>
    <property type="molecule type" value="Genomic_DNA"/>
</dbReference>
<reference evidence="2 3" key="1">
    <citation type="submission" date="2018-05" db="EMBL/GenBank/DDBJ databases">
        <title>Genomic Encyclopedia of Type Strains, Phase III (KMG-III): the genomes of soil and plant-associated and newly described type strains.</title>
        <authorList>
            <person name="Whitman W."/>
        </authorList>
    </citation>
    <scope>NUCLEOTIDE SEQUENCE [LARGE SCALE GENOMIC DNA]</scope>
    <source>
        <strain evidence="2 3">CECT 5696</strain>
    </source>
</reference>
<dbReference type="AlphaFoldDB" id="A0A2V2YM64"/>